<dbReference type="EC" id="3.1.1.3" evidence="2"/>
<feature type="compositionally biased region" description="Basic and acidic residues" evidence="1">
    <location>
        <begin position="447"/>
        <end position="459"/>
    </location>
</feature>
<dbReference type="InterPro" id="IPR029058">
    <property type="entry name" value="AB_hydrolase_fold"/>
</dbReference>
<feature type="compositionally biased region" description="Basic and acidic residues" evidence="1">
    <location>
        <begin position="412"/>
        <end position="421"/>
    </location>
</feature>
<feature type="compositionally biased region" description="Basic and acidic residues" evidence="1">
    <location>
        <begin position="775"/>
        <end position="800"/>
    </location>
</feature>
<gene>
    <name evidence="2" type="ORF">BLNAU_21637</name>
</gene>
<dbReference type="Gene3D" id="3.40.50.1820">
    <property type="entry name" value="alpha/beta hydrolase"/>
    <property type="match status" value="1"/>
</dbReference>
<evidence type="ECO:0000313" key="2">
    <source>
        <dbReference type="EMBL" id="KAK2943454.1"/>
    </source>
</evidence>
<proteinExistence type="predicted"/>
<dbReference type="PANTHER" id="PTHR11440">
    <property type="entry name" value="LECITHIN-CHOLESTEROL ACYLTRANSFERASE-RELATED"/>
    <property type="match status" value="1"/>
</dbReference>
<feature type="region of interest" description="Disordered" evidence="1">
    <location>
        <begin position="276"/>
        <end position="343"/>
    </location>
</feature>
<comment type="caution">
    <text evidence="2">The sequence shown here is derived from an EMBL/GenBank/DDBJ whole genome shotgun (WGS) entry which is preliminary data.</text>
</comment>
<feature type="compositionally biased region" description="Polar residues" evidence="1">
    <location>
        <begin position="657"/>
        <end position="666"/>
    </location>
</feature>
<keyword evidence="3" id="KW-1185">Reference proteome</keyword>
<protein>
    <submittedName>
        <fullName evidence="2">Triacylglycerol lipase</fullName>
        <ecNumber evidence="2">3.1.1.3</ecNumber>
    </submittedName>
</protein>
<feature type="region of interest" description="Disordered" evidence="1">
    <location>
        <begin position="356"/>
        <end position="494"/>
    </location>
</feature>
<feature type="compositionally biased region" description="Basic residues" evidence="1">
    <location>
        <begin position="642"/>
        <end position="652"/>
    </location>
</feature>
<feature type="region of interest" description="Disordered" evidence="1">
    <location>
        <begin position="587"/>
        <end position="616"/>
    </location>
</feature>
<name>A0ABQ9WVC9_9EUKA</name>
<feature type="compositionally biased region" description="Basic and acidic residues" evidence="1">
    <location>
        <begin position="376"/>
        <end position="397"/>
    </location>
</feature>
<dbReference type="Proteomes" id="UP001281761">
    <property type="component" value="Unassembled WGS sequence"/>
</dbReference>
<dbReference type="InterPro" id="IPR003386">
    <property type="entry name" value="LACT/PDAT_acylTrfase"/>
</dbReference>
<feature type="compositionally biased region" description="Pro residues" evidence="1">
    <location>
        <begin position="471"/>
        <end position="480"/>
    </location>
</feature>
<evidence type="ECO:0000256" key="1">
    <source>
        <dbReference type="SAM" id="MobiDB-lite"/>
    </source>
</evidence>
<reference evidence="2 3" key="1">
    <citation type="journal article" date="2022" name="bioRxiv">
        <title>Genomics of Preaxostyla Flagellates Illuminates Evolutionary Transitions and the Path Towards Mitochondrial Loss.</title>
        <authorList>
            <person name="Novak L.V.F."/>
            <person name="Treitli S.C."/>
            <person name="Pyrih J."/>
            <person name="Halakuc P."/>
            <person name="Pipaliya S.V."/>
            <person name="Vacek V."/>
            <person name="Brzon O."/>
            <person name="Soukal P."/>
            <person name="Eme L."/>
            <person name="Dacks J.B."/>
            <person name="Karnkowska A."/>
            <person name="Elias M."/>
            <person name="Hampl V."/>
        </authorList>
    </citation>
    <scope>NUCLEOTIDE SEQUENCE [LARGE SCALE GENOMIC DNA]</scope>
    <source>
        <strain evidence="2">NAU3</strain>
        <tissue evidence="2">Gut</tissue>
    </source>
</reference>
<dbReference type="SUPFAM" id="SSF53474">
    <property type="entry name" value="alpha/beta-Hydrolases"/>
    <property type="match status" value="1"/>
</dbReference>
<dbReference type="Pfam" id="PF02450">
    <property type="entry name" value="LCAT"/>
    <property type="match status" value="1"/>
</dbReference>
<keyword evidence="2" id="KW-0378">Hydrolase</keyword>
<dbReference type="GO" id="GO:0004806">
    <property type="term" value="F:triacylglycerol lipase activity"/>
    <property type="evidence" value="ECO:0007669"/>
    <property type="project" value="UniProtKB-EC"/>
</dbReference>
<feature type="region of interest" description="Disordered" evidence="1">
    <location>
        <begin position="770"/>
        <end position="800"/>
    </location>
</feature>
<sequence length="800" mass="90870">MTSVSQYPSFYYQHPKTYPILLCPGIASTNKLFSHLFPVNSSDKADGFNYFKNMRSFLSGFGFSVEVLSQRYAASVDDRVLLLKQQVEWTLEKYGANKVHLICHSMAGLDARHMLFNYRHENFHEHVASVTTIATPHHGCMYAWWILHKTPFGYGYREVLRRAIKEVGGNRPILRERPLQSVCGYVPREELLLPLNSQFKKRRRGLLDALAKVFHSSDLDEKFVKLGRMELPLMRLLSSSQRVEKLTDEKAGKRKETQAKRYTRIVEAVVVCEDGKGEGEGSEERREEKVGEEERGKVEGEHKERVEVKIEIEESSDSILGSETKEGEETDEASSSSESEGEAAEVLFASTTLANSGFSLHISTDDVRRNAASLSEELKKTERKEVGEWKQSGERNVFKLNLDTPPSMDHTTTLREGKEEEQQQVSSPLPSHPSNVKSTLDQPEPAEADKQNFKEKNDNEVPFTARISVSHPPPISPSPSTPDSNAASPSCPAEGTLTETELLRLYFEQSKVEPNFSFASIELGGVVDILPSFCEEFNSAAKSFELSCGVVFSAIAACREKEGKFFGLQVMGEIVNSLEDFREVDCRPLGEDGESERRREETMERRRVHAERREDEDRMFEDWKMREGVQLNIQHEDPNHPKNQKKQKRNSKRKENPTQPHSSSDASPIFIPTDPQCSSDPAVLSAHGYTQIETERENWNDGCVTVKSSSWCPEFFSGMVWDSDHLHEVGWGMPDAQMSGRESIPQQEQTVQMWYLRLSRNLAFDFPLSEEEEDRCVNDDGRQSLDETRERGDESTAQKQ</sequence>
<feature type="compositionally biased region" description="Polar residues" evidence="1">
    <location>
        <begin position="423"/>
        <end position="441"/>
    </location>
</feature>
<organism evidence="2 3">
    <name type="scientific">Blattamonas nauphoetae</name>
    <dbReference type="NCBI Taxonomy" id="2049346"/>
    <lineage>
        <taxon>Eukaryota</taxon>
        <taxon>Metamonada</taxon>
        <taxon>Preaxostyla</taxon>
        <taxon>Oxymonadida</taxon>
        <taxon>Blattamonas</taxon>
    </lineage>
</organism>
<evidence type="ECO:0000313" key="3">
    <source>
        <dbReference type="Proteomes" id="UP001281761"/>
    </source>
</evidence>
<accession>A0ABQ9WVC9</accession>
<feature type="compositionally biased region" description="Basic and acidic residues" evidence="1">
    <location>
        <begin position="276"/>
        <end position="312"/>
    </location>
</feature>
<feature type="region of interest" description="Disordered" evidence="1">
    <location>
        <begin position="632"/>
        <end position="684"/>
    </location>
</feature>
<dbReference type="EMBL" id="JARBJD010000346">
    <property type="protein sequence ID" value="KAK2943454.1"/>
    <property type="molecule type" value="Genomic_DNA"/>
</dbReference>